<accession>A0ABW2NVI2</accession>
<dbReference type="Proteomes" id="UP001596549">
    <property type="component" value="Unassembled WGS sequence"/>
</dbReference>
<keyword evidence="3" id="KW-1185">Reference proteome</keyword>
<proteinExistence type="predicted"/>
<keyword evidence="1" id="KW-1133">Transmembrane helix</keyword>
<dbReference type="InterPro" id="IPR025618">
    <property type="entry name" value="YtpI"/>
</dbReference>
<name>A0ABW2NVI2_9BACL</name>
<evidence type="ECO:0000256" key="1">
    <source>
        <dbReference type="SAM" id="Phobius"/>
    </source>
</evidence>
<evidence type="ECO:0000313" key="3">
    <source>
        <dbReference type="Proteomes" id="UP001596549"/>
    </source>
</evidence>
<reference evidence="3" key="1">
    <citation type="journal article" date="2019" name="Int. J. Syst. Evol. Microbiol.">
        <title>The Global Catalogue of Microorganisms (GCM) 10K type strain sequencing project: providing services to taxonomists for standard genome sequencing and annotation.</title>
        <authorList>
            <consortium name="The Broad Institute Genomics Platform"/>
            <consortium name="The Broad Institute Genome Sequencing Center for Infectious Disease"/>
            <person name="Wu L."/>
            <person name="Ma J."/>
        </authorList>
    </citation>
    <scope>NUCLEOTIDE SEQUENCE [LARGE SCALE GENOMIC DNA]</scope>
    <source>
        <strain evidence="3">NBRC 106396</strain>
    </source>
</reference>
<comment type="caution">
    <text evidence="2">The sequence shown here is derived from an EMBL/GenBank/DDBJ whole genome shotgun (WGS) entry which is preliminary data.</text>
</comment>
<protein>
    <submittedName>
        <fullName evidence="2">YtpI family protein</fullName>
    </submittedName>
</protein>
<evidence type="ECO:0000313" key="2">
    <source>
        <dbReference type="EMBL" id="MFC7373387.1"/>
    </source>
</evidence>
<feature type="transmembrane region" description="Helical" evidence="1">
    <location>
        <begin position="61"/>
        <end position="81"/>
    </location>
</feature>
<sequence length="96" mass="11112">MPLFVILIILSFSLYAFFKVREVRAKNLYIKGWNAAKSRLALGLFLLSFGMNELSSIETKLQLWVAIIFVIYGAALLYTGFKRYKHFTPLAQKEME</sequence>
<gene>
    <name evidence="2" type="ORF">ACFQPF_17240</name>
</gene>
<keyword evidence="1" id="KW-0812">Transmembrane</keyword>
<dbReference type="RefSeq" id="WP_379751255.1">
    <property type="nucleotide sequence ID" value="NZ_JBHTCP010000051.1"/>
</dbReference>
<keyword evidence="1" id="KW-0472">Membrane</keyword>
<dbReference type="EMBL" id="JBHTCP010000051">
    <property type="protein sequence ID" value="MFC7373387.1"/>
    <property type="molecule type" value="Genomic_DNA"/>
</dbReference>
<organism evidence="2 3">
    <name type="scientific">Fictibacillus iocasae</name>
    <dbReference type="NCBI Taxonomy" id="2715437"/>
    <lineage>
        <taxon>Bacteria</taxon>
        <taxon>Bacillati</taxon>
        <taxon>Bacillota</taxon>
        <taxon>Bacilli</taxon>
        <taxon>Bacillales</taxon>
        <taxon>Fictibacillaceae</taxon>
        <taxon>Fictibacillus</taxon>
    </lineage>
</organism>
<dbReference type="Pfam" id="PF14007">
    <property type="entry name" value="YtpI"/>
    <property type="match status" value="1"/>
</dbReference>